<evidence type="ECO:0000259" key="1">
    <source>
        <dbReference type="Pfam" id="PF00675"/>
    </source>
</evidence>
<feature type="domain" description="Peptidase M16 C-terminal" evidence="2">
    <location>
        <begin position="182"/>
        <end position="358"/>
    </location>
</feature>
<dbReference type="RefSeq" id="WP_009038484.1">
    <property type="nucleotide sequence ID" value="NZ_JNHN01000179.1"/>
</dbReference>
<reference evidence="3 4" key="1">
    <citation type="submission" date="2014-04" db="EMBL/GenBank/DDBJ databases">
        <authorList>
            <person name="Sears C."/>
            <person name="Carroll K."/>
            <person name="Sack B.R."/>
            <person name="Qadri F."/>
            <person name="Myers L.L."/>
            <person name="Chung G.-T."/>
            <person name="Escheverria P."/>
            <person name="Fraser C.M."/>
            <person name="Sadzewicz L."/>
            <person name="Shefchek K.A."/>
            <person name="Tallon L."/>
            <person name="Das S.P."/>
            <person name="Daugherty S."/>
            <person name="Mongodin E.F."/>
        </authorList>
    </citation>
    <scope>NUCLEOTIDE SEQUENCE [LARGE SCALE GENOMIC DNA]</scope>
    <source>
        <strain evidence="3 4">3978 T3 ii</strain>
    </source>
</reference>
<sequence>MLNRSDQPRILEPEQLVVQRPERIKLPNGVPLSVLNAGDNEVTRIDLLMAGGRWQQKQPLQALFTNRMLREGTRRYDAARIAEKLDYYGAWLELSSASEYAYVTLYSLNKYLPQTLDILESIVKEPVFPEKELGVIVDNNIQQFLVNSSKVDFLAHRGLVKALYGGQHPGGRLVQEEDYRRITPAVLREFYDRYYHSNNCSIYLSGKVTGDCIHRIESLFGCEAFGTDFRKPEKTEFHPVTTSGKRIFIERPDALQSAVRMGMLSLDRNHPDYLKARVLVTLFGGYFGSRLMSNIREDKGYTYGISAAIMPYPGQGVLAVSAEAANEFVEPLIGEVYHEIDRLQNELASDGELSMVKNYMLGDMCRSYESAFSLADAWIFVQVSGLQDTYFAEALDAVKEVTPQEIRELAGRHLCKEKLKEIVCGKKMS</sequence>
<dbReference type="PATRIC" id="fig|1339349.3.peg.3407"/>
<dbReference type="GO" id="GO:0046872">
    <property type="term" value="F:metal ion binding"/>
    <property type="evidence" value="ECO:0007669"/>
    <property type="project" value="InterPro"/>
</dbReference>
<dbReference type="PANTHER" id="PTHR11851:SF224">
    <property type="entry name" value="PROCESSING PROTEASE"/>
    <property type="match status" value="1"/>
</dbReference>
<dbReference type="Pfam" id="PF00675">
    <property type="entry name" value="Peptidase_M16"/>
    <property type="match status" value="1"/>
</dbReference>
<accession>A0A078RV44</accession>
<dbReference type="EMBL" id="JNHN01000179">
    <property type="protein sequence ID" value="KDS48601.1"/>
    <property type="molecule type" value="Genomic_DNA"/>
</dbReference>
<name>A0A078RV44_BACUN</name>
<dbReference type="InterPro" id="IPR050361">
    <property type="entry name" value="MPP/UQCRC_Complex"/>
</dbReference>
<dbReference type="InterPro" id="IPR011765">
    <property type="entry name" value="Pept_M16_N"/>
</dbReference>
<evidence type="ECO:0000259" key="2">
    <source>
        <dbReference type="Pfam" id="PF05193"/>
    </source>
</evidence>
<dbReference type="Gene3D" id="3.30.830.10">
    <property type="entry name" value="Metalloenzyme, LuxS/M16 peptidase-like"/>
    <property type="match status" value="2"/>
</dbReference>
<dbReference type="SUPFAM" id="SSF63411">
    <property type="entry name" value="LuxS/MPP-like metallohydrolase"/>
    <property type="match status" value="2"/>
</dbReference>
<proteinExistence type="predicted"/>
<dbReference type="Pfam" id="PF05193">
    <property type="entry name" value="Peptidase_M16_C"/>
    <property type="match status" value="1"/>
</dbReference>
<dbReference type="PANTHER" id="PTHR11851">
    <property type="entry name" value="METALLOPROTEASE"/>
    <property type="match status" value="1"/>
</dbReference>
<dbReference type="InterPro" id="IPR007863">
    <property type="entry name" value="Peptidase_M16_C"/>
</dbReference>
<dbReference type="AlphaFoldDB" id="A0A078RV44"/>
<protein>
    <submittedName>
        <fullName evidence="3">Peptidase M16 inactive domain protein</fullName>
    </submittedName>
</protein>
<organism evidence="3 4">
    <name type="scientific">Bacteroides uniformis str. 3978 T3 ii</name>
    <dbReference type="NCBI Taxonomy" id="1339349"/>
    <lineage>
        <taxon>Bacteria</taxon>
        <taxon>Pseudomonadati</taxon>
        <taxon>Bacteroidota</taxon>
        <taxon>Bacteroidia</taxon>
        <taxon>Bacteroidales</taxon>
        <taxon>Bacteroidaceae</taxon>
        <taxon>Bacteroides</taxon>
    </lineage>
</organism>
<dbReference type="InterPro" id="IPR011249">
    <property type="entry name" value="Metalloenz_LuxS/M16"/>
</dbReference>
<feature type="domain" description="Peptidase M16 N-terminal" evidence="1">
    <location>
        <begin position="62"/>
        <end position="138"/>
    </location>
</feature>
<dbReference type="Proteomes" id="UP000028013">
    <property type="component" value="Unassembled WGS sequence"/>
</dbReference>
<gene>
    <name evidence="3" type="ORF">M094_2287</name>
</gene>
<evidence type="ECO:0000313" key="4">
    <source>
        <dbReference type="Proteomes" id="UP000028013"/>
    </source>
</evidence>
<comment type="caution">
    <text evidence="3">The sequence shown here is derived from an EMBL/GenBank/DDBJ whole genome shotgun (WGS) entry which is preliminary data.</text>
</comment>
<evidence type="ECO:0000313" key="3">
    <source>
        <dbReference type="EMBL" id="KDS48601.1"/>
    </source>
</evidence>